<dbReference type="EC" id="6.1.1.14" evidence="2"/>
<reference evidence="10" key="1">
    <citation type="journal article" date="2014" name="Front. Microbiol.">
        <title>High frequency of phylogenetically diverse reductive dehalogenase-homologous genes in deep subseafloor sedimentary metagenomes.</title>
        <authorList>
            <person name="Kawai M."/>
            <person name="Futagami T."/>
            <person name="Toyoda A."/>
            <person name="Takaki Y."/>
            <person name="Nishi S."/>
            <person name="Hori S."/>
            <person name="Arai W."/>
            <person name="Tsubouchi T."/>
            <person name="Morono Y."/>
            <person name="Uchiyama I."/>
            <person name="Ito T."/>
            <person name="Fujiyama A."/>
            <person name="Inagaki F."/>
            <person name="Takami H."/>
        </authorList>
    </citation>
    <scope>NUCLEOTIDE SEQUENCE</scope>
    <source>
        <strain evidence="10">Expedition CK06-06</strain>
    </source>
</reference>
<dbReference type="InterPro" id="IPR027031">
    <property type="entry name" value="Gly-tRNA_synthase/POLG2"/>
</dbReference>
<organism evidence="10">
    <name type="scientific">marine sediment metagenome</name>
    <dbReference type="NCBI Taxonomy" id="412755"/>
    <lineage>
        <taxon>unclassified sequences</taxon>
        <taxon>metagenomes</taxon>
        <taxon>ecological metagenomes</taxon>
    </lineage>
</organism>
<dbReference type="InterPro" id="IPR036621">
    <property type="entry name" value="Anticodon-bd_dom_sf"/>
</dbReference>
<dbReference type="PANTHER" id="PTHR10745">
    <property type="entry name" value="GLYCYL-TRNA SYNTHETASE/DNA POLYMERASE SUBUNIT GAMMA-2"/>
    <property type="match status" value="1"/>
</dbReference>
<name>X0SBZ7_9ZZZZ</name>
<keyword evidence="4" id="KW-0436">Ligase</keyword>
<evidence type="ECO:0000256" key="4">
    <source>
        <dbReference type="ARBA" id="ARBA00022598"/>
    </source>
</evidence>
<evidence type="ECO:0000256" key="3">
    <source>
        <dbReference type="ARBA" id="ARBA00022490"/>
    </source>
</evidence>
<dbReference type="PANTHER" id="PTHR10745:SF8">
    <property type="entry name" value="DNA POLYMERASE SUBUNIT GAMMA-2, MITOCHONDRIAL"/>
    <property type="match status" value="1"/>
</dbReference>
<dbReference type="GO" id="GO:0005524">
    <property type="term" value="F:ATP binding"/>
    <property type="evidence" value="ECO:0007669"/>
    <property type="project" value="UniProtKB-KW"/>
</dbReference>
<dbReference type="GO" id="GO:0044281">
    <property type="term" value="P:small molecule metabolic process"/>
    <property type="evidence" value="ECO:0007669"/>
    <property type="project" value="UniProtKB-ARBA"/>
</dbReference>
<dbReference type="GO" id="GO:0006426">
    <property type="term" value="P:glycyl-tRNA aminoacylation"/>
    <property type="evidence" value="ECO:0007669"/>
    <property type="project" value="InterPro"/>
</dbReference>
<dbReference type="Pfam" id="PF03129">
    <property type="entry name" value="HGTP_anticodon"/>
    <property type="match status" value="1"/>
</dbReference>
<keyword evidence="5" id="KW-0547">Nucleotide-binding</keyword>
<dbReference type="Pfam" id="PF00587">
    <property type="entry name" value="tRNA-synt_2b"/>
    <property type="match status" value="1"/>
</dbReference>
<keyword evidence="8" id="KW-0030">Aminoacyl-tRNA synthetase</keyword>
<dbReference type="Gene3D" id="3.40.50.800">
    <property type="entry name" value="Anticodon-binding domain"/>
    <property type="match status" value="1"/>
</dbReference>
<gene>
    <name evidence="10" type="ORF">S01H1_00429</name>
</gene>
<dbReference type="FunFam" id="3.40.50.800:FF:000002">
    <property type="entry name" value="Glycine--tRNA ligase"/>
    <property type="match status" value="1"/>
</dbReference>
<protein>
    <recommendedName>
        <fullName evidence="2">glycine--tRNA ligase</fullName>
        <ecNumber evidence="2">6.1.1.14</ecNumber>
    </recommendedName>
</protein>
<evidence type="ECO:0000256" key="1">
    <source>
        <dbReference type="ARBA" id="ARBA00008226"/>
    </source>
</evidence>
<dbReference type="EMBL" id="BARS01000149">
    <property type="protein sequence ID" value="GAF72691.1"/>
    <property type="molecule type" value="Genomic_DNA"/>
</dbReference>
<keyword evidence="7" id="KW-0648">Protein biosynthesis</keyword>
<dbReference type="InterPro" id="IPR045864">
    <property type="entry name" value="aa-tRNA-synth_II/BPL/LPL"/>
</dbReference>
<sequence length="446" mass="51237">MPTKATVEKLVSLCKRRGLVFQSSEIYGGIGGFWDYGPLGVELKNNIKQAWWRAVVQERDDMVGQDAAIVMNPTVWRASGHLDTFADPMVDCKECKKRFRADDLAGAVPAGAHGHEAEAAKVTRCPECGGELTEPRMFNLMFRTYVGPVEDDASIAYLRPETAQGIFVNFANVLTTTRKKLPLGIAQIGKAFRNEITPGNFIFRDREFEQMEIEYFVKPGTDEQWHQHWVEERYNWYIGLGMRKENVRVRQLEREEQAHYAKDTYEVEYRFPMGWSELEGIANRTDFDLRRHAEFSGRDLDYFDEESGEHIIPYVIEPSAGVDRLFMAFLMDAYDEEEVRGETRVILRLHKDLAPTKVAVLPLSRNEKLVPPAREVSAIVRKHWMSQYDDAQSIGRRYRRQDEVGTPLCVTVDFDTLEDEAVTIRERDSMEQVRVPIAGLVAALRE</sequence>
<comment type="caution">
    <text evidence="10">The sequence shown here is derived from an EMBL/GenBank/DDBJ whole genome shotgun (WGS) entry which is preliminary data.</text>
</comment>
<accession>X0SBZ7</accession>
<dbReference type="Gene3D" id="3.30.930.10">
    <property type="entry name" value="Bira Bifunctional Protein, Domain 2"/>
    <property type="match status" value="1"/>
</dbReference>
<feature type="domain" description="Aminoacyl-transfer RNA synthetases class-II family profile" evidence="9">
    <location>
        <begin position="8"/>
        <end position="362"/>
    </location>
</feature>
<dbReference type="GO" id="GO:0004820">
    <property type="term" value="F:glycine-tRNA ligase activity"/>
    <property type="evidence" value="ECO:0007669"/>
    <property type="project" value="UniProtKB-EC"/>
</dbReference>
<evidence type="ECO:0000256" key="5">
    <source>
        <dbReference type="ARBA" id="ARBA00022741"/>
    </source>
</evidence>
<proteinExistence type="inferred from homology"/>
<feature type="non-terminal residue" evidence="10">
    <location>
        <position position="446"/>
    </location>
</feature>
<evidence type="ECO:0000256" key="2">
    <source>
        <dbReference type="ARBA" id="ARBA00012829"/>
    </source>
</evidence>
<dbReference type="InterPro" id="IPR002314">
    <property type="entry name" value="aa-tRNA-synt_IIb"/>
</dbReference>
<evidence type="ECO:0000256" key="8">
    <source>
        <dbReference type="ARBA" id="ARBA00023146"/>
    </source>
</evidence>
<dbReference type="InterPro" id="IPR002315">
    <property type="entry name" value="tRNA-synt_gly"/>
</dbReference>
<dbReference type="SUPFAM" id="SSF52954">
    <property type="entry name" value="Class II aaRS ABD-related"/>
    <property type="match status" value="1"/>
</dbReference>
<dbReference type="PRINTS" id="PR01043">
    <property type="entry name" value="TRNASYNTHGLY"/>
</dbReference>
<dbReference type="PROSITE" id="PS50862">
    <property type="entry name" value="AA_TRNA_LIGASE_II"/>
    <property type="match status" value="1"/>
</dbReference>
<evidence type="ECO:0000259" key="9">
    <source>
        <dbReference type="PROSITE" id="PS50862"/>
    </source>
</evidence>
<comment type="similarity">
    <text evidence="1">Belongs to the class-II aminoacyl-tRNA synthetase family.</text>
</comment>
<keyword evidence="3" id="KW-0963">Cytoplasm</keyword>
<dbReference type="InterPro" id="IPR033731">
    <property type="entry name" value="GlyRS-like_core"/>
</dbReference>
<dbReference type="InterPro" id="IPR006195">
    <property type="entry name" value="aa-tRNA-synth_II"/>
</dbReference>
<dbReference type="NCBIfam" id="TIGR00389">
    <property type="entry name" value="glyS_dimeric"/>
    <property type="match status" value="1"/>
</dbReference>
<dbReference type="NCBIfam" id="NF003211">
    <property type="entry name" value="PRK04173.1"/>
    <property type="match status" value="1"/>
</dbReference>
<dbReference type="InterPro" id="IPR022961">
    <property type="entry name" value="Gly_tRNA_ligase_bac"/>
</dbReference>
<dbReference type="SUPFAM" id="SSF55681">
    <property type="entry name" value="Class II aaRS and biotin synthetases"/>
    <property type="match status" value="1"/>
</dbReference>
<dbReference type="InterPro" id="IPR004154">
    <property type="entry name" value="Anticodon-bd"/>
</dbReference>
<dbReference type="AlphaFoldDB" id="X0SBZ7"/>
<evidence type="ECO:0000256" key="6">
    <source>
        <dbReference type="ARBA" id="ARBA00022840"/>
    </source>
</evidence>
<dbReference type="CDD" id="cd00858">
    <property type="entry name" value="GlyRS_anticodon"/>
    <property type="match status" value="1"/>
</dbReference>
<keyword evidence="6" id="KW-0067">ATP-binding</keyword>
<evidence type="ECO:0000256" key="7">
    <source>
        <dbReference type="ARBA" id="ARBA00022917"/>
    </source>
</evidence>
<dbReference type="HAMAP" id="MF_00253_B">
    <property type="entry name" value="Gly_tRNA_synth_B"/>
    <property type="match status" value="1"/>
</dbReference>
<dbReference type="GO" id="GO:0005737">
    <property type="term" value="C:cytoplasm"/>
    <property type="evidence" value="ECO:0007669"/>
    <property type="project" value="InterPro"/>
</dbReference>
<dbReference type="CDD" id="cd00774">
    <property type="entry name" value="GlyRS-like_core"/>
    <property type="match status" value="1"/>
</dbReference>
<evidence type="ECO:0000313" key="10">
    <source>
        <dbReference type="EMBL" id="GAF72691.1"/>
    </source>
</evidence>